<dbReference type="AlphaFoldDB" id="A0A8S3JSN2"/>
<dbReference type="Proteomes" id="UP000676336">
    <property type="component" value="Unassembled WGS sequence"/>
</dbReference>
<evidence type="ECO:0000313" key="2">
    <source>
        <dbReference type="Proteomes" id="UP000676336"/>
    </source>
</evidence>
<feature type="non-terminal residue" evidence="1">
    <location>
        <position position="1"/>
    </location>
</feature>
<gene>
    <name evidence="1" type="ORF">SMN809_LOCUS82942</name>
</gene>
<name>A0A8S3JSN2_9BILA</name>
<dbReference type="EMBL" id="CAJOBI010353543">
    <property type="protein sequence ID" value="CAF5222651.1"/>
    <property type="molecule type" value="Genomic_DNA"/>
</dbReference>
<proteinExistence type="predicted"/>
<evidence type="ECO:0000313" key="1">
    <source>
        <dbReference type="EMBL" id="CAF5222651.1"/>
    </source>
</evidence>
<reference evidence="1" key="1">
    <citation type="submission" date="2021-02" db="EMBL/GenBank/DDBJ databases">
        <authorList>
            <person name="Nowell W R."/>
        </authorList>
    </citation>
    <scope>NUCLEOTIDE SEQUENCE</scope>
</reference>
<comment type="caution">
    <text evidence="1">The sequence shown here is derived from an EMBL/GenBank/DDBJ whole genome shotgun (WGS) entry which is preliminary data.</text>
</comment>
<organism evidence="1 2">
    <name type="scientific">Rotaria magnacalcarata</name>
    <dbReference type="NCBI Taxonomy" id="392030"/>
    <lineage>
        <taxon>Eukaryota</taxon>
        <taxon>Metazoa</taxon>
        <taxon>Spiralia</taxon>
        <taxon>Gnathifera</taxon>
        <taxon>Rotifera</taxon>
        <taxon>Eurotatoria</taxon>
        <taxon>Bdelloidea</taxon>
        <taxon>Philodinida</taxon>
        <taxon>Philodinidae</taxon>
        <taxon>Rotaria</taxon>
    </lineage>
</organism>
<protein>
    <submittedName>
        <fullName evidence="1">Uncharacterized protein</fullName>
    </submittedName>
</protein>
<accession>A0A8S3JSN2</accession>
<sequence length="149" mass="17004">YTASITSSELRTIDNILFVGHLRFIRTLLTCENINKIEFGIDFIRLIIDQFLFPASKRMSQPIVPSNNENDLLDDSAPEPKCSTSESRLAAYDVLVELVRNCRTNLKLVVNDLIHLHHRPILEKQTEWEFMPQVNPRASCGLVGLHNGM</sequence>